<dbReference type="EMBL" id="JASSZA010000011">
    <property type="protein sequence ID" value="KAK2099369.1"/>
    <property type="molecule type" value="Genomic_DNA"/>
</dbReference>
<proteinExistence type="predicted"/>
<accession>A0ABQ9URE1</accession>
<dbReference type="Proteomes" id="UP001266305">
    <property type="component" value="Unassembled WGS sequence"/>
</dbReference>
<feature type="compositionally biased region" description="Polar residues" evidence="1">
    <location>
        <begin position="161"/>
        <end position="173"/>
    </location>
</feature>
<comment type="caution">
    <text evidence="2">The sequence shown here is derived from an EMBL/GenBank/DDBJ whole genome shotgun (WGS) entry which is preliminary data.</text>
</comment>
<feature type="region of interest" description="Disordered" evidence="1">
    <location>
        <begin position="1"/>
        <end position="173"/>
    </location>
</feature>
<sequence>MLLGKRPPSDKGTLPKGGTRLWSQPRLRPSICDRPALVRQMGKAKATHGQGPMGRSGSSQVKGSNNSSLEARVKGSPKGGKTGPLTQPRLTTQGQLQACLHTFDPRSQHARSVQQEHQGPLRDLCGHKGRNQATVAASRPGRLLRKPGQPLKPNVPRKASRTQPHGSITLTKL</sequence>
<feature type="compositionally biased region" description="Polar residues" evidence="1">
    <location>
        <begin position="56"/>
        <end position="69"/>
    </location>
</feature>
<feature type="compositionally biased region" description="Polar residues" evidence="1">
    <location>
        <begin position="84"/>
        <end position="96"/>
    </location>
</feature>
<keyword evidence="3" id="KW-1185">Reference proteome</keyword>
<evidence type="ECO:0000313" key="3">
    <source>
        <dbReference type="Proteomes" id="UP001266305"/>
    </source>
</evidence>
<evidence type="ECO:0000256" key="1">
    <source>
        <dbReference type="SAM" id="MobiDB-lite"/>
    </source>
</evidence>
<gene>
    <name evidence="2" type="ORF">P7K49_024820</name>
</gene>
<organism evidence="2 3">
    <name type="scientific">Saguinus oedipus</name>
    <name type="common">Cotton-top tamarin</name>
    <name type="synonym">Oedipomidas oedipus</name>
    <dbReference type="NCBI Taxonomy" id="9490"/>
    <lineage>
        <taxon>Eukaryota</taxon>
        <taxon>Metazoa</taxon>
        <taxon>Chordata</taxon>
        <taxon>Craniata</taxon>
        <taxon>Vertebrata</taxon>
        <taxon>Euteleostomi</taxon>
        <taxon>Mammalia</taxon>
        <taxon>Eutheria</taxon>
        <taxon>Euarchontoglires</taxon>
        <taxon>Primates</taxon>
        <taxon>Haplorrhini</taxon>
        <taxon>Platyrrhini</taxon>
        <taxon>Cebidae</taxon>
        <taxon>Callitrichinae</taxon>
        <taxon>Saguinus</taxon>
    </lineage>
</organism>
<reference evidence="2 3" key="1">
    <citation type="submission" date="2023-05" db="EMBL/GenBank/DDBJ databases">
        <title>B98-5 Cell Line De Novo Hybrid Assembly: An Optical Mapping Approach.</title>
        <authorList>
            <person name="Kananen K."/>
            <person name="Auerbach J.A."/>
            <person name="Kautto E."/>
            <person name="Blachly J.S."/>
        </authorList>
    </citation>
    <scope>NUCLEOTIDE SEQUENCE [LARGE SCALE GENOMIC DNA]</scope>
    <source>
        <strain evidence="2">B95-8</strain>
        <tissue evidence="2">Cell line</tissue>
    </source>
</reference>
<evidence type="ECO:0000313" key="2">
    <source>
        <dbReference type="EMBL" id="KAK2099369.1"/>
    </source>
</evidence>
<protein>
    <submittedName>
        <fullName evidence="2">Uncharacterized protein</fullName>
    </submittedName>
</protein>
<name>A0ABQ9URE1_SAGOE</name>